<evidence type="ECO:0000256" key="5">
    <source>
        <dbReference type="SAM" id="MobiDB-lite"/>
    </source>
</evidence>
<dbReference type="RefSeq" id="XP_012336890.1">
    <property type="nucleotide sequence ID" value="XM_012481467.1"/>
</dbReference>
<proteinExistence type="predicted"/>
<dbReference type="SMART" id="SM00356">
    <property type="entry name" value="ZnF_C3H1"/>
    <property type="match status" value="3"/>
</dbReference>
<dbReference type="Gene3D" id="4.10.1000.10">
    <property type="entry name" value="Zinc finger, CCCH-type"/>
    <property type="match status" value="1"/>
</dbReference>
<evidence type="ECO:0000313" key="7">
    <source>
        <dbReference type="EMBL" id="KJP86481.1"/>
    </source>
</evidence>
<feature type="domain" description="C3H1-type" evidence="6">
    <location>
        <begin position="41"/>
        <end position="67"/>
    </location>
</feature>
<dbReference type="OrthoDB" id="411372at2759"/>
<gene>
    <name evidence="7" type="ORF">AK88_03857</name>
</gene>
<keyword evidence="1 4" id="KW-0479">Metal-binding</keyword>
<feature type="domain" description="C3H1-type" evidence="6">
    <location>
        <begin position="73"/>
        <end position="99"/>
    </location>
</feature>
<evidence type="ECO:0000256" key="4">
    <source>
        <dbReference type="PROSITE-ProRule" id="PRU00723"/>
    </source>
</evidence>
<evidence type="ECO:0000259" key="6">
    <source>
        <dbReference type="PROSITE" id="PS50103"/>
    </source>
</evidence>
<dbReference type="SUPFAM" id="SSF90229">
    <property type="entry name" value="CCCH zinc finger"/>
    <property type="match status" value="2"/>
</dbReference>
<feature type="domain" description="C3H1-type" evidence="6">
    <location>
        <begin position="6"/>
        <end position="33"/>
    </location>
</feature>
<dbReference type="VEuPathDB" id="PlasmoDB:AK88_03857"/>
<feature type="region of interest" description="Disordered" evidence="5">
    <location>
        <begin position="910"/>
        <end position="1003"/>
    </location>
</feature>
<evidence type="ECO:0000256" key="1">
    <source>
        <dbReference type="ARBA" id="ARBA00022723"/>
    </source>
</evidence>
<dbReference type="OMA" id="CAINMNM"/>
<evidence type="ECO:0000256" key="2">
    <source>
        <dbReference type="ARBA" id="ARBA00022771"/>
    </source>
</evidence>
<keyword evidence="8" id="KW-1185">Reference proteome</keyword>
<reference evidence="7 8" key="1">
    <citation type="submission" date="2014-03" db="EMBL/GenBank/DDBJ databases">
        <title>The Genome Sequence of Plasmodium fragile nilgiri.</title>
        <authorList>
            <consortium name="The Broad Institute Genomics Platform"/>
            <consortium name="The Broad Institute Genome Sequencing Center for Infectious Disease"/>
            <person name="Neafsey D."/>
            <person name="Duraisingh M."/>
            <person name="Young S.K."/>
            <person name="Zeng Q."/>
            <person name="Gargeya S."/>
            <person name="Abouelleil A."/>
            <person name="Alvarado L."/>
            <person name="Chapman S.B."/>
            <person name="Gainer-Dewar J."/>
            <person name="Goldberg J."/>
            <person name="Griggs A."/>
            <person name="Gujja S."/>
            <person name="Hansen M."/>
            <person name="Howarth C."/>
            <person name="Imamovic A."/>
            <person name="Larimer J."/>
            <person name="Pearson M."/>
            <person name="Poon T.W."/>
            <person name="Priest M."/>
            <person name="Roberts A."/>
            <person name="Saif S."/>
            <person name="Shea T."/>
            <person name="Sykes S."/>
            <person name="Wortman J."/>
            <person name="Nusbaum C."/>
            <person name="Birren B."/>
        </authorList>
    </citation>
    <scope>NUCLEOTIDE SEQUENCE [LARGE SCALE GENOMIC DNA]</scope>
    <source>
        <strain evidence="8">nilgiri</strain>
    </source>
</reference>
<dbReference type="Pfam" id="PF18044">
    <property type="entry name" value="zf-CCCH_4"/>
    <property type="match status" value="1"/>
</dbReference>
<feature type="compositionally biased region" description="Low complexity" evidence="5">
    <location>
        <begin position="706"/>
        <end position="721"/>
    </location>
</feature>
<name>A0A0D9QL69_PLAFR</name>
<organism evidence="7 8">
    <name type="scientific">Plasmodium fragile</name>
    <dbReference type="NCBI Taxonomy" id="5857"/>
    <lineage>
        <taxon>Eukaryota</taxon>
        <taxon>Sar</taxon>
        <taxon>Alveolata</taxon>
        <taxon>Apicomplexa</taxon>
        <taxon>Aconoidasida</taxon>
        <taxon>Haemosporida</taxon>
        <taxon>Plasmodiidae</taxon>
        <taxon>Plasmodium</taxon>
        <taxon>Plasmodium (Plasmodium)</taxon>
    </lineage>
</organism>
<feature type="compositionally biased region" description="Basic and acidic residues" evidence="5">
    <location>
        <begin position="620"/>
        <end position="632"/>
    </location>
</feature>
<protein>
    <recommendedName>
        <fullName evidence="6">C3H1-type domain-containing protein</fullName>
    </recommendedName>
</protein>
<dbReference type="Proteomes" id="UP000054561">
    <property type="component" value="Unassembled WGS sequence"/>
</dbReference>
<evidence type="ECO:0000313" key="8">
    <source>
        <dbReference type="Proteomes" id="UP000054561"/>
    </source>
</evidence>
<feature type="zinc finger region" description="C3H1-type" evidence="4">
    <location>
        <begin position="6"/>
        <end position="33"/>
    </location>
</feature>
<feature type="region of interest" description="Disordered" evidence="5">
    <location>
        <begin position="168"/>
        <end position="205"/>
    </location>
</feature>
<dbReference type="InterPro" id="IPR036855">
    <property type="entry name" value="Znf_CCCH_sf"/>
</dbReference>
<feature type="region of interest" description="Disordered" evidence="5">
    <location>
        <begin position="605"/>
        <end position="644"/>
    </location>
</feature>
<dbReference type="GO" id="GO:0008270">
    <property type="term" value="F:zinc ion binding"/>
    <property type="evidence" value="ECO:0007669"/>
    <property type="project" value="UniProtKB-KW"/>
</dbReference>
<feature type="zinc finger region" description="C3H1-type" evidence="4">
    <location>
        <begin position="41"/>
        <end position="67"/>
    </location>
</feature>
<feature type="compositionally biased region" description="Polar residues" evidence="5">
    <location>
        <begin position="990"/>
        <end position="999"/>
    </location>
</feature>
<evidence type="ECO:0000256" key="3">
    <source>
        <dbReference type="ARBA" id="ARBA00022833"/>
    </source>
</evidence>
<keyword evidence="2 4" id="KW-0863">Zinc-finger</keyword>
<dbReference type="GeneID" id="24269171"/>
<dbReference type="PROSITE" id="PS50103">
    <property type="entry name" value="ZF_C3H1"/>
    <property type="match status" value="3"/>
</dbReference>
<feature type="region of interest" description="Disordered" evidence="5">
    <location>
        <begin position="1036"/>
        <end position="1063"/>
    </location>
</feature>
<dbReference type="Gene3D" id="3.30.1370.210">
    <property type="match status" value="1"/>
</dbReference>
<keyword evidence="3 4" id="KW-0862">Zinc</keyword>
<feature type="compositionally biased region" description="Low complexity" evidence="5">
    <location>
        <begin position="168"/>
        <end position="183"/>
    </location>
</feature>
<feature type="compositionally biased region" description="Basic and acidic residues" evidence="5">
    <location>
        <begin position="1038"/>
        <end position="1050"/>
    </location>
</feature>
<feature type="region of interest" description="Disordered" evidence="5">
    <location>
        <begin position="703"/>
        <end position="724"/>
    </location>
</feature>
<feature type="zinc finger region" description="C3H1-type" evidence="4">
    <location>
        <begin position="73"/>
        <end position="99"/>
    </location>
</feature>
<dbReference type="InterPro" id="IPR041367">
    <property type="entry name" value="Znf-CCCH_4"/>
</dbReference>
<dbReference type="InterPro" id="IPR000571">
    <property type="entry name" value="Znf_CCCH"/>
</dbReference>
<accession>A0A0D9QL69</accession>
<sequence length="1509" mass="167113">MHRFKIYKIQMCKYAMINKCDRGENCTFAHDISELRIKPDMRKTKLCKSYILGKCTDHNCIYAHSVNELREVGKPAICQLHREGRCIKGNQCRFAHSINDINTKLVQFYEDKMHQEEMGFSHLNSCLDSVCPGESSMPNREGSTGSDVRNGELLHLTRQGKRGEWKLNVNFNNGSSNSSSGSNQHTRENTRNANRTSNTSKGMNRANLIKKSSCNAFLNNNFPNLNSRKEEKKNENILSARNGKYTKLCAINMNMKSTQGRVYRYDEQLLIQDEKEDYLLEGRFKKMNYPQNGEQRDANCSIPSVGKNFTPPFNFRSILSFNGEEAGQNRNTSGAVDYRSGTSGEDSVNYGLTREVDALGEGCTIGLGNQGGSGHGVNFPQGEVFTKVRDSGKKVISSACGIFKEEKTRSQDNDDRGDGLVHSEDRFRVRGRVCWEGKTYPMDMLSRSSGVDSNDNGGRKPLHGGECYVETYPPELQQRGSNDDPTRITPYDRKVVHSVLATNLSNELKKGNGKDKDEERYDVAKYYESALSISRDDMFDFMGGSLLRLAHGSEHVSNGDACNTCKSYLAVDGQEVRGRVDGERRELDGESKTGVIRRMSTQNKALSVRDSGPPNGSIPLKEREEVSEKARLVEGGNEEGYGRDGKKVWEKQEGAAMCAFAVGACLQGDNKRLLHTSELNTERRNIGRGGHSHKGSTACLSEVDNENANGSSNHSGGNQNGVLKEGSAEGLTRYGSGIRGESNSQYGSSSTVDMCAQNLDEFFFGRVEERGVGSGCRKSGGVIRGLMDTVSLGSYEDKKRNVHDGAHNNELLKYFGEMQQWSGCSMLGKLRTEDSNLQKGVSDEHGEGRIDSPTGLGDIEGAANCTNIRPYNLFSPFGRNHRDLGRLPDTCRVKSASHRCVSQDEVIVKRTEKGSSSSDRVGRRHLASTESVANQKRAVEPVRGGQSGGDVPVHSHDSEGSDSGTNGSRYRMNVRGESGGERHLGKNGRNGVQSSNLTDNARVDGDGRCAGSCDGGYSHMSGLVATGQAHSFCNGETKVSRDEGGGKEQEDPAEYDPSGGFVDERLGEKHKVRSLTKLENSRQMREEAELRIASRREKKNNTLHGQVRNASPVMRNYYDGSYDYIIHSNEDDIINNENRLLYRWLGVSSLSESCPMGVGTSNGSPLFTLDDKESYLANLDATGGSESVLWNEEEMSCWSKRSITRGNMVNNGAESRLKSREEEFYHSTLGNIPIGYEEVASKNIFMPNYNWDDKEERLVSTDEGAVGIAKTQEQLMERRAKKHRVVYRRETKFEKGDYYGDLTGRKIFSRGQACDVVEESCRREGEGNLIDGLSGNGPMWKDLKWDGVSLGPLARVHMDDGAADGYSNGLGRSRSKGTMGFLGKEGDKGNGLDREMSHAEKVNQGSHASHALTAAFLNYDYEKGIEDDIVQSFWEERNSPAYNHLDNSFFYDFHVGNGRPFFSHGEDGAVSDRNKKCVYDDVDAAALDDGAFCVNLAKDLDLQFFTHDD</sequence>
<dbReference type="EMBL" id="KQ001692">
    <property type="protein sequence ID" value="KJP86481.1"/>
    <property type="molecule type" value="Genomic_DNA"/>
</dbReference>